<protein>
    <submittedName>
        <fullName evidence="1">Uncharacterized protein</fullName>
    </submittedName>
</protein>
<sequence>MREELAAQLREKYPDMFPPRDDTGSGFLFECGDGWHDLIDALCWTIEQEVKNRDGSVAPVQAIQVKEKFAGLRFYYSGGNSFIEGAVRMANVTSYCICDQCGNSGSHMKDTKDIEMTRCEVHAPKKRKYTR</sequence>
<keyword evidence="2" id="KW-1185">Reference proteome</keyword>
<dbReference type="Proteomes" id="UP001549691">
    <property type="component" value="Unassembled WGS sequence"/>
</dbReference>
<dbReference type="EMBL" id="JBEWZI010000011">
    <property type="protein sequence ID" value="MET7014769.1"/>
    <property type="molecule type" value="Genomic_DNA"/>
</dbReference>
<reference evidence="1 2" key="1">
    <citation type="submission" date="2024-07" db="EMBL/GenBank/DDBJ databases">
        <title>Uliginosibacterium flavum JJ3220;KACC:17644.</title>
        <authorList>
            <person name="Kim M.K."/>
        </authorList>
    </citation>
    <scope>NUCLEOTIDE SEQUENCE [LARGE SCALE GENOMIC DNA]</scope>
    <source>
        <strain evidence="1 2">KACC:17644</strain>
    </source>
</reference>
<evidence type="ECO:0000313" key="2">
    <source>
        <dbReference type="Proteomes" id="UP001549691"/>
    </source>
</evidence>
<name>A0ABV2TLI2_9RHOO</name>
<organism evidence="1 2">
    <name type="scientific">Uliginosibacterium flavum</name>
    <dbReference type="NCBI Taxonomy" id="1396831"/>
    <lineage>
        <taxon>Bacteria</taxon>
        <taxon>Pseudomonadati</taxon>
        <taxon>Pseudomonadota</taxon>
        <taxon>Betaproteobacteria</taxon>
        <taxon>Rhodocyclales</taxon>
        <taxon>Zoogloeaceae</taxon>
        <taxon>Uliginosibacterium</taxon>
    </lineage>
</organism>
<proteinExistence type="predicted"/>
<comment type="caution">
    <text evidence="1">The sequence shown here is derived from an EMBL/GenBank/DDBJ whole genome shotgun (WGS) entry which is preliminary data.</text>
</comment>
<evidence type="ECO:0000313" key="1">
    <source>
        <dbReference type="EMBL" id="MET7014769.1"/>
    </source>
</evidence>
<dbReference type="RefSeq" id="WP_354601232.1">
    <property type="nucleotide sequence ID" value="NZ_JBEWZI010000011.1"/>
</dbReference>
<gene>
    <name evidence="1" type="ORF">ABXR19_11265</name>
</gene>
<accession>A0ABV2TLI2</accession>